<comment type="similarity">
    <text evidence="1">Belongs to the pectinesterase family.</text>
</comment>
<feature type="signal peptide" evidence="4">
    <location>
        <begin position="1"/>
        <end position="23"/>
    </location>
</feature>
<dbReference type="Pfam" id="PF01095">
    <property type="entry name" value="Pectinesterase"/>
    <property type="match status" value="1"/>
</dbReference>
<evidence type="ECO:0000313" key="7">
    <source>
        <dbReference type="EMBL" id="MCA2016647.1"/>
    </source>
</evidence>
<dbReference type="RefSeq" id="WP_225250613.1">
    <property type="nucleotide sequence ID" value="NZ_JAIWIU010000067.1"/>
</dbReference>
<reference evidence="8" key="1">
    <citation type="submission" date="2023-07" db="EMBL/GenBank/DDBJ databases">
        <title>Molecular identification of indigenous halophilic bacteria isolated from red sea cost, biodegradation of synthetic dyes and assessment of degraded metabolite toxicity.</title>
        <authorList>
            <person name="Chaieb K."/>
            <person name="Altayb H.N."/>
        </authorList>
    </citation>
    <scope>NUCLEOTIDE SEQUENCE [LARGE SCALE GENOMIC DNA]</scope>
    <source>
        <strain evidence="8">K20</strain>
    </source>
</reference>
<dbReference type="PANTHER" id="PTHR31321">
    <property type="entry name" value="ACYL-COA THIOESTER HYDROLASE YBHC-RELATED"/>
    <property type="match status" value="1"/>
</dbReference>
<sequence>MKLNRVTLGIGAAAMLCFSSAFAVPLYDVVVAADGSGDYASIQNAIDHAPTGDSPYVIYIRNGVYQEKLDITRPNVYLIGQDRDHTIIQAATANGTLKPNGKKFGTFGSRTVSVDADGFQARSLTIKNSFDYPANQAKKDSDPSKIKSPQAVALLVSNHGDRAEFKDVNLVSYQDTLYVRAGRSFFDESRISGNIDFIFGLGTALIKNSDIVARNRADAAPGEPMGYITAPATNIKNPYGLVFKNCNLKKEKGVPANSYGLGRPWHPTTTFADGRYADPNAIGNSTFINCTMDDHIYGWDKMSGHGKDKQTVWFYPKDSRFWEFGSQGQGAKISDERPQLTQDQAAGYTVQAVLSGWKPVISLAAKSVLKGEVLHNTMAFPAQVTIKDSLGKVVQTETDSNGLYQANIAGMTAPLLVSVDDHSGQSCLTSSSKRSICAAAVVADVNNDGVTLGNVNPFSDLIVSVLAQNEGLLGPQELTVAKQLPALSHQEWVTANQHFDQAFRSLVSHYGIKGDETLDPVSYSAQYHPVMAALSEQVLHNRGYDTKTGLAKGTTLTDLAFKPLISLDKNPIYYLNRDQLTTTEQRLADAKTRIFIVGDSTASYYEPDVFPRTGWGQAFNALLNNNPNVMVVNAARSGRSSRDYINGRWLSFLEPSVKPGDYLFIQFSHNDEKCDGSKAGRGPIDVANLCTYPNNAKGEPQYPAGHPEMSLQVNLEKYLAFAKEHQMHPVFLTSLPRANKKGLPLNPVQHVTKQNSRNGFAFVGSYTDTVKQTAEKNGVPLIDIQKQMIDFADQSGDWKALWLAINPDKYPYYAGRSGSLTKPDTTHFQLRGANVVAHTVLQDIQTQPQLKPLANLIGTDTTTTR</sequence>
<dbReference type="Pfam" id="PF13472">
    <property type="entry name" value="Lipase_GDSL_2"/>
    <property type="match status" value="1"/>
</dbReference>
<organism evidence="7 8">
    <name type="scientific">Vibrio tritonius</name>
    <dbReference type="NCBI Taxonomy" id="1435069"/>
    <lineage>
        <taxon>Bacteria</taxon>
        <taxon>Pseudomonadati</taxon>
        <taxon>Pseudomonadota</taxon>
        <taxon>Gammaproteobacteria</taxon>
        <taxon>Vibrionales</taxon>
        <taxon>Vibrionaceae</taxon>
        <taxon>Vibrio</taxon>
    </lineage>
</organism>
<dbReference type="InterPro" id="IPR000070">
    <property type="entry name" value="Pectinesterase_cat"/>
</dbReference>
<dbReference type="InterPro" id="IPR036514">
    <property type="entry name" value="SGNH_hydro_sf"/>
</dbReference>
<dbReference type="InterPro" id="IPR013830">
    <property type="entry name" value="SGNH_hydro"/>
</dbReference>
<evidence type="ECO:0000313" key="8">
    <source>
        <dbReference type="Proteomes" id="UP001199044"/>
    </source>
</evidence>
<name>A0ABS7YNK8_9VIBR</name>
<evidence type="ECO:0000256" key="3">
    <source>
        <dbReference type="ARBA" id="ARBA00023085"/>
    </source>
</evidence>
<dbReference type="Gene3D" id="3.40.50.1110">
    <property type="entry name" value="SGNH hydrolase"/>
    <property type="match status" value="1"/>
</dbReference>
<dbReference type="SUPFAM" id="SSF51126">
    <property type="entry name" value="Pectin lyase-like"/>
    <property type="match status" value="1"/>
</dbReference>
<protein>
    <submittedName>
        <fullName evidence="7">GDSL-type esterase/lipase family protein</fullName>
    </submittedName>
</protein>
<keyword evidence="4" id="KW-0732">Signal</keyword>
<dbReference type="PANTHER" id="PTHR31321:SF57">
    <property type="entry name" value="PECTINESTERASE 53-RELATED"/>
    <property type="match status" value="1"/>
</dbReference>
<feature type="domain" description="SGNH hydrolase-type esterase" evidence="6">
    <location>
        <begin position="597"/>
        <end position="799"/>
    </location>
</feature>
<proteinExistence type="inferred from homology"/>
<evidence type="ECO:0000256" key="2">
    <source>
        <dbReference type="ARBA" id="ARBA00022801"/>
    </source>
</evidence>
<evidence type="ECO:0000256" key="4">
    <source>
        <dbReference type="SAM" id="SignalP"/>
    </source>
</evidence>
<dbReference type="InterPro" id="IPR011050">
    <property type="entry name" value="Pectin_lyase_fold/virulence"/>
</dbReference>
<keyword evidence="8" id="KW-1185">Reference proteome</keyword>
<evidence type="ECO:0000259" key="6">
    <source>
        <dbReference type="Pfam" id="PF13472"/>
    </source>
</evidence>
<dbReference type="Gene3D" id="2.160.20.10">
    <property type="entry name" value="Single-stranded right-handed beta-helix, Pectin lyase-like"/>
    <property type="match status" value="1"/>
</dbReference>
<gene>
    <name evidence="7" type="ORF">LDJ79_11040</name>
</gene>
<dbReference type="SUPFAM" id="SSF52266">
    <property type="entry name" value="SGNH hydrolase"/>
    <property type="match status" value="1"/>
</dbReference>
<feature type="domain" description="Pectinesterase catalytic" evidence="5">
    <location>
        <begin position="28"/>
        <end position="267"/>
    </location>
</feature>
<accession>A0ABS7YNK8</accession>
<keyword evidence="3" id="KW-0063">Aspartyl esterase</keyword>
<evidence type="ECO:0000256" key="1">
    <source>
        <dbReference type="ARBA" id="ARBA00008891"/>
    </source>
</evidence>
<dbReference type="EMBL" id="JAIWIU010000067">
    <property type="protein sequence ID" value="MCA2016647.1"/>
    <property type="molecule type" value="Genomic_DNA"/>
</dbReference>
<dbReference type="InterPro" id="IPR012334">
    <property type="entry name" value="Pectin_lyas_fold"/>
</dbReference>
<comment type="caution">
    <text evidence="7">The sequence shown here is derived from an EMBL/GenBank/DDBJ whole genome shotgun (WGS) entry which is preliminary data.</text>
</comment>
<evidence type="ECO:0000259" key="5">
    <source>
        <dbReference type="Pfam" id="PF01095"/>
    </source>
</evidence>
<dbReference type="Proteomes" id="UP001199044">
    <property type="component" value="Unassembled WGS sequence"/>
</dbReference>
<keyword evidence="2" id="KW-0378">Hydrolase</keyword>
<feature type="chain" id="PRO_5046587651" evidence="4">
    <location>
        <begin position="24"/>
        <end position="865"/>
    </location>
</feature>